<dbReference type="GO" id="GO:0003677">
    <property type="term" value="F:DNA binding"/>
    <property type="evidence" value="ECO:0007669"/>
    <property type="project" value="UniProtKB-KW"/>
</dbReference>
<dbReference type="KEGG" id="nag:AArcMg_4037"/>
<dbReference type="InterPro" id="IPR010095">
    <property type="entry name" value="Cas12f1-like_TNB"/>
</dbReference>
<reference evidence="3 6" key="1">
    <citation type="submission" date="2017-10" db="EMBL/GenBank/DDBJ databases">
        <title>Phenotypic and genomic properties of facultatively anaerobic sulfur-reducing natronoarchaea from hypersaline soda lakes.</title>
        <authorList>
            <person name="Sorokin D.Y."/>
            <person name="Kublanov I.V."/>
            <person name="Roman P."/>
            <person name="Sinninghe Damste J.S."/>
            <person name="Golyshin P.N."/>
            <person name="Rojo D."/>
            <person name="Ciordia S."/>
            <person name="Mena Md.C."/>
            <person name="Ferrer M."/>
            <person name="Messina E."/>
            <person name="Smedile F."/>
            <person name="La Spada G."/>
            <person name="La Cono V."/>
            <person name="Yakimov M.M."/>
        </authorList>
    </citation>
    <scope>NUCLEOTIDE SEQUENCE [LARGE SCALE GENOMIC DNA]</scope>
    <source>
        <strain evidence="3 6">AArc1</strain>
        <plasmid evidence="6">paarc1-02</plasmid>
        <plasmid evidence="3">pAArc1-02</plasmid>
    </source>
</reference>
<geneLocation type="plasmid" evidence="6">
    <name>paarc1-02</name>
</geneLocation>
<dbReference type="OrthoDB" id="168528at2157"/>
<proteinExistence type="predicted"/>
<keyword evidence="5" id="KW-1185">Reference proteome</keyword>
<evidence type="ECO:0000313" key="5">
    <source>
        <dbReference type="Proteomes" id="UP000258613"/>
    </source>
</evidence>
<dbReference type="Proteomes" id="UP000258613">
    <property type="component" value="Plasmid pAArc-Mg-01"/>
</dbReference>
<evidence type="ECO:0000313" key="4">
    <source>
        <dbReference type="EMBL" id="AXR79862.1"/>
    </source>
</evidence>
<geneLocation type="plasmid" evidence="4">
    <name>pAArc-Mg-01</name>
</geneLocation>
<dbReference type="KEGG" id="nan:AArc1_5033"/>
<sequence length="415" mass="47661">MDIEDQNLTKTLPLQLQFYEEGSETKVFESMQESRSVYNDTIRLAKQGDDWDDIRRQMEQDANLVKNNTQLVVKKALEAMENYYEYDDYNMPSHTKIGPYPLRMNHTEGYTLSLTDDGDVEFRISPKPYNPVRGTVVGDPVHLDVLKTALSSDEWKIGTAEALFPDGRAELHVNVTHQTQTVRDKTDSQTVIGVDVNEDNIALTAMDETGVLDTLVIDFPEIKSERHRYFTMKKRMQNAGKPSYKNVVRDREYRFVHDRLHKLSRAVVEFAKRFPDPCIALEDLKDMRESIDYGTRMNRRLHAMPFRATQVFIAYKAAFECIPIASVEAEYTSQGCALTGCEHAERANRRRKRFKCKSCGHQDHSDRNASVNVAKRGLEKCMLDVPTLKSLPQVRKVRRWASGRVNRPTSSLVTA</sequence>
<geneLocation type="plasmid" evidence="3">
    <name>pAArc1-02</name>
</geneLocation>
<gene>
    <name evidence="3" type="ORF">AArc1_5033</name>
    <name evidence="4" type="ORF">AArcMg_4037</name>
</gene>
<evidence type="ECO:0000256" key="1">
    <source>
        <dbReference type="ARBA" id="ARBA00023125"/>
    </source>
</evidence>
<dbReference type="GeneID" id="37640320"/>
<dbReference type="NCBIfam" id="NF040570">
    <property type="entry name" value="guided_TnpB"/>
    <property type="match status" value="1"/>
</dbReference>
<evidence type="ECO:0000313" key="6">
    <source>
        <dbReference type="Proteomes" id="UP000258707"/>
    </source>
</evidence>
<accession>A0A346PK17</accession>
<keyword evidence="1" id="KW-0238">DNA-binding</keyword>
<name>A0A346PK17_9EURY</name>
<dbReference type="Pfam" id="PF07282">
    <property type="entry name" value="Cas12f1-like_TNB"/>
    <property type="match status" value="1"/>
</dbReference>
<dbReference type="EMBL" id="CP024046">
    <property type="protein sequence ID" value="AXR76234.1"/>
    <property type="molecule type" value="Genomic_DNA"/>
</dbReference>
<accession>A0A346P9N9</accession>
<evidence type="ECO:0000313" key="3">
    <source>
        <dbReference type="EMBL" id="AXR76234.1"/>
    </source>
</evidence>
<dbReference type="EMBL" id="CP027032">
    <property type="protein sequence ID" value="AXR79862.1"/>
    <property type="molecule type" value="Genomic_DNA"/>
</dbReference>
<dbReference type="RefSeq" id="WP_117362440.1">
    <property type="nucleotide sequence ID" value="NZ_CP024046.1"/>
</dbReference>
<dbReference type="Proteomes" id="UP000258707">
    <property type="component" value="Plasmid pAArc1-02"/>
</dbReference>
<dbReference type="AlphaFoldDB" id="A0A346PK17"/>
<evidence type="ECO:0000259" key="2">
    <source>
        <dbReference type="Pfam" id="PF07282"/>
    </source>
</evidence>
<feature type="domain" description="Cas12f1-like TNB" evidence="2">
    <location>
        <begin position="306"/>
        <end position="373"/>
    </location>
</feature>
<protein>
    <submittedName>
        <fullName evidence="3 4">Transposase</fullName>
    </submittedName>
</protein>
<keyword evidence="4" id="KW-0614">Plasmid</keyword>
<geneLocation type="plasmid" evidence="5">
    <name>paarc-mg-01</name>
</geneLocation>
<reference evidence="4 5" key="2">
    <citation type="submission" date="2018-02" db="EMBL/GenBank/DDBJ databases">
        <title>Phenotypic and genomic properties of facultatively anaerobic sulfur-reducing natronoarchaea from hypersaline soda lakes.</title>
        <authorList>
            <person name="Sorokin D.Y."/>
            <person name="Kublanov I.V."/>
            <person name="Roman P."/>
            <person name="Sinninghe Damste J.S."/>
            <person name="Golyshin P.N."/>
            <person name="Rojo D."/>
            <person name="Ciordia S."/>
            <person name="Mena M.D.C."/>
            <person name="Ferrer M."/>
            <person name="Messina E."/>
            <person name="Smedile F."/>
            <person name="La Spada G."/>
            <person name="La Cono V."/>
            <person name="Yakimov M.M."/>
        </authorList>
    </citation>
    <scope>NUCLEOTIDE SEQUENCE [LARGE SCALE GENOMIC DNA]</scope>
    <source>
        <strain evidence="4 5">AArc-Mg</strain>
        <plasmid evidence="4">pAArc-Mg-01</plasmid>
        <plasmid evidence="5">paarc-mg-01</plasmid>
    </source>
</reference>
<organism evidence="4 5">
    <name type="scientific">Natrarchaeobaculum sulfurireducens</name>
    <dbReference type="NCBI Taxonomy" id="2044521"/>
    <lineage>
        <taxon>Archaea</taxon>
        <taxon>Methanobacteriati</taxon>
        <taxon>Methanobacteriota</taxon>
        <taxon>Stenosarchaea group</taxon>
        <taxon>Halobacteria</taxon>
        <taxon>Halobacteriales</taxon>
        <taxon>Natrialbaceae</taxon>
        <taxon>Natrarchaeobaculum</taxon>
    </lineage>
</organism>
<dbReference type="NCBIfam" id="TIGR01766">
    <property type="entry name" value="IS200/IS605 family accessory protein TnpB-like domain"/>
    <property type="match status" value="1"/>
</dbReference>